<feature type="compositionally biased region" description="Basic and acidic residues" evidence="1">
    <location>
        <begin position="603"/>
        <end position="623"/>
    </location>
</feature>
<evidence type="ECO:0000313" key="3">
    <source>
        <dbReference type="Proteomes" id="UP001176961"/>
    </source>
</evidence>
<feature type="compositionally biased region" description="Low complexity" evidence="1">
    <location>
        <begin position="240"/>
        <end position="255"/>
    </location>
</feature>
<dbReference type="EMBL" id="CATQJL010000326">
    <property type="protein sequence ID" value="CAJ0609574.1"/>
    <property type="molecule type" value="Genomic_DNA"/>
</dbReference>
<organism evidence="2 3">
    <name type="scientific">Cylicocyclus nassatus</name>
    <name type="common">Nematode worm</name>
    <dbReference type="NCBI Taxonomy" id="53992"/>
    <lineage>
        <taxon>Eukaryota</taxon>
        <taxon>Metazoa</taxon>
        <taxon>Ecdysozoa</taxon>
        <taxon>Nematoda</taxon>
        <taxon>Chromadorea</taxon>
        <taxon>Rhabditida</taxon>
        <taxon>Rhabditina</taxon>
        <taxon>Rhabditomorpha</taxon>
        <taxon>Strongyloidea</taxon>
        <taxon>Strongylidae</taxon>
        <taxon>Cylicocyclus</taxon>
    </lineage>
</organism>
<feature type="region of interest" description="Disordered" evidence="1">
    <location>
        <begin position="596"/>
        <end position="711"/>
    </location>
</feature>
<dbReference type="Proteomes" id="UP001176961">
    <property type="component" value="Unassembled WGS sequence"/>
</dbReference>
<feature type="region of interest" description="Disordered" evidence="1">
    <location>
        <begin position="364"/>
        <end position="406"/>
    </location>
</feature>
<feature type="region of interest" description="Disordered" evidence="1">
    <location>
        <begin position="733"/>
        <end position="753"/>
    </location>
</feature>
<evidence type="ECO:0000313" key="2">
    <source>
        <dbReference type="EMBL" id="CAJ0609574.1"/>
    </source>
</evidence>
<name>A0AA36MDV2_CYLNA</name>
<comment type="caution">
    <text evidence="2">The sequence shown here is derived from an EMBL/GenBank/DDBJ whole genome shotgun (WGS) entry which is preliminary data.</text>
</comment>
<feature type="region of interest" description="Disordered" evidence="1">
    <location>
        <begin position="846"/>
        <end position="885"/>
    </location>
</feature>
<evidence type="ECO:0000256" key="1">
    <source>
        <dbReference type="SAM" id="MobiDB-lite"/>
    </source>
</evidence>
<accession>A0AA36MDV2</accession>
<dbReference type="AlphaFoldDB" id="A0AA36MDV2"/>
<protein>
    <submittedName>
        <fullName evidence="2">Uncharacterized protein</fullName>
    </submittedName>
</protein>
<proteinExistence type="predicted"/>
<feature type="compositionally biased region" description="Acidic residues" evidence="1">
    <location>
        <begin position="675"/>
        <end position="685"/>
    </location>
</feature>
<feature type="compositionally biased region" description="Basic and acidic residues" evidence="1">
    <location>
        <begin position="649"/>
        <end position="674"/>
    </location>
</feature>
<gene>
    <name evidence="2" type="ORF">CYNAS_LOCUS21557</name>
</gene>
<feature type="compositionally biased region" description="Polar residues" evidence="1">
    <location>
        <begin position="374"/>
        <end position="399"/>
    </location>
</feature>
<keyword evidence="3" id="KW-1185">Reference proteome</keyword>
<feature type="region of interest" description="Disordered" evidence="1">
    <location>
        <begin position="240"/>
        <end position="269"/>
    </location>
</feature>
<feature type="region of interest" description="Disordered" evidence="1">
    <location>
        <begin position="311"/>
        <end position="339"/>
    </location>
</feature>
<feature type="compositionally biased region" description="Low complexity" evidence="1">
    <location>
        <begin position="433"/>
        <end position="449"/>
    </location>
</feature>
<feature type="compositionally biased region" description="Polar residues" evidence="1">
    <location>
        <begin position="688"/>
        <end position="711"/>
    </location>
</feature>
<sequence length="952" mass="105818">MLVKYMQTFFELFLVNSVCVPKFFQMWWIITLLQLAAARNVFVSSPFDNFRIECPKRTAAVELSVRMVESVGAKRQDIVFDMSCEKVDELFPWVNIPIGISELEREDCYYSSMFDPITDEDTDYSCRHREYMAGITRLTDTRVQIMCCRLRSRDETNCSETVFNKPFGLSKITIIEYDNQLINAVRLEGDRYVVRFCDLAPRDIGSIYDDVKVTTTHHPITHTTTPKPYRKVEKYDHKFSTSSSNSISPSAASTSWNQPPAPPTTVASAGSVASSMMSITQTDLYRPISASASVDSGKDSVGMTLNTFNNAGDISAPSPQLRGRALGGPNLGDRAPLDIPTDEIENLEPLHPSQFDNEQMSVDLLPLQGPPISTRMSPQKPSSRNAQTSLSDPTSNWQKPKTVLNDEKLMQLKSSIEEKEEIDLLKDPETEESSTTNSPTSTASSISTEVTETAKIDVIVAERNETSETIVTTTPVSKTIDENSMEDMTMVSDLSRLTFPNEVFPKSSEKKLAPSTRLKISKMELPLKAGVSADDFLFLRPVNSEGHRRSPLRTYRPHVDVGSSEEDDGMNETINSWETTTIESPRPRKTIKILKKKIRANRHREEKEQNIEIKKEDQAKSEEDTPTTTDVDDLRTEEIVVGHTTTASPRRDLPSARKVVETMTHKVDNAHSVDEETDASPFEDETSTKVSGSHDISTSTAYDNSGTRPSLSFQADEDIEDVILKLSSATQNIRRAPVRESQPSEQFDKDVEETDTLQDNAKSSFSVQKDGSRTHVPTGMHPIVIPEMAIFEKKHRGENIVEDLAESAGIDKDAGDADEDLSVRPTQKEVTDNLVLVSSKSFVGVPPTSATEKASTFSAADTTKMEPSSTASRSTTSYNPATFYHTPVPRPTKKAKILTFCTKDVAIRDIRNMAIACGSDADIWQPSRCPLGADCLLSQDSSYRLCCPVFKG</sequence>
<feature type="compositionally biased region" description="Polar residues" evidence="1">
    <location>
        <begin position="848"/>
        <end position="880"/>
    </location>
</feature>
<feature type="region of interest" description="Disordered" evidence="1">
    <location>
        <begin position="419"/>
        <end position="449"/>
    </location>
</feature>
<feature type="region of interest" description="Disordered" evidence="1">
    <location>
        <begin position="546"/>
        <end position="572"/>
    </location>
</feature>
<reference evidence="2" key="1">
    <citation type="submission" date="2023-07" db="EMBL/GenBank/DDBJ databases">
        <authorList>
            <consortium name="CYATHOMIX"/>
        </authorList>
    </citation>
    <scope>NUCLEOTIDE SEQUENCE</scope>
    <source>
        <strain evidence="2">N/A</strain>
    </source>
</reference>